<keyword evidence="11" id="KW-1185">Reference proteome</keyword>
<evidence type="ECO:0000256" key="7">
    <source>
        <dbReference type="RuleBase" id="RU000405"/>
    </source>
</evidence>
<dbReference type="PROSITE" id="PS00452">
    <property type="entry name" value="GUANYLATE_CYCLASE_1"/>
    <property type="match status" value="1"/>
</dbReference>
<evidence type="ECO:0000256" key="5">
    <source>
        <dbReference type="ARBA" id="ARBA00023136"/>
    </source>
</evidence>
<accession>A0A2M9ZYB4</accession>
<keyword evidence="8" id="KW-0175">Coiled coil</keyword>
<dbReference type="AlphaFoldDB" id="A0A2M9ZYB4"/>
<dbReference type="Proteomes" id="UP000231843">
    <property type="component" value="Unassembled WGS sequence"/>
</dbReference>
<evidence type="ECO:0000256" key="6">
    <source>
        <dbReference type="ARBA" id="ARBA00023239"/>
    </source>
</evidence>
<dbReference type="Pfam" id="PF00211">
    <property type="entry name" value="Guanylate_cyc"/>
    <property type="match status" value="1"/>
</dbReference>
<keyword evidence="5" id="KW-0472">Membrane</keyword>
<evidence type="ECO:0000256" key="1">
    <source>
        <dbReference type="ARBA" id="ARBA00004370"/>
    </source>
</evidence>
<dbReference type="PROSITE" id="PS50125">
    <property type="entry name" value="GUANYLATE_CYCLASE_2"/>
    <property type="match status" value="1"/>
</dbReference>
<dbReference type="Gene3D" id="3.30.450.40">
    <property type="match status" value="1"/>
</dbReference>
<dbReference type="RefSeq" id="WP_100768380.1">
    <property type="nucleotide sequence ID" value="NZ_NPEA01000005.1"/>
</dbReference>
<dbReference type="GO" id="GO:0009190">
    <property type="term" value="P:cyclic nucleotide biosynthetic process"/>
    <property type="evidence" value="ECO:0007669"/>
    <property type="project" value="InterPro"/>
</dbReference>
<dbReference type="GO" id="GO:0035556">
    <property type="term" value="P:intracellular signal transduction"/>
    <property type="evidence" value="ECO:0007669"/>
    <property type="project" value="InterPro"/>
</dbReference>
<gene>
    <name evidence="10" type="ORF">CH365_09680</name>
</gene>
<sequence length="490" mass="55577">MEKNETSNSKEQNTFFEQEFKLLSDAQSFLEDSNTKEDPKQKLKTIVGSYESLLKQSSKIMKIGDSTQHRLLKTQEALTDSNIMLEAAYMDLKLVTEIGRIITSSLEPKIIIQSVYENTKSIVPMDVLAFGIYDEEKKEIKYKFCVIDGRYVPAPSVDSLEEDNPSSYCVKQQKELITLDIEKDFPNYLSDIRKHFGENSQSALYFPLKVEERLIGILTVHSYSKNAFQPNQLNILRTLANYVAIGVDNADAYRTLSKRNKELKDSLEKIEVLNKSIEEERQKSENLLLNILPRSIADRLKGGEGVIADYFPSSTVLFADIVGFSKLTTKIQTPTRLVEILNRIFTEFDVIADKYKLEKIKTIGDCYMLAGGIPVPTEDHAHKAAQAALDMLHRLDELKPELEFEFNVRIGLHTGEVVAGVIGKNKFVYDLWGDSVNTASRMESHGATGRIHVSESVYLALKDKYNFEDRNVIEVKGKGPMHTYFLQGVK</sequence>
<dbReference type="SMART" id="SM00044">
    <property type="entry name" value="CYCc"/>
    <property type="match status" value="1"/>
</dbReference>
<comment type="subcellular location">
    <subcellularLocation>
        <location evidence="1">Membrane</location>
    </subcellularLocation>
</comment>
<dbReference type="InterPro" id="IPR001054">
    <property type="entry name" value="A/G_cyclase"/>
</dbReference>
<dbReference type="SMART" id="SM00065">
    <property type="entry name" value="GAF"/>
    <property type="match status" value="1"/>
</dbReference>
<dbReference type="InterPro" id="IPR050401">
    <property type="entry name" value="Cyclic_nucleotide_synthase"/>
</dbReference>
<organism evidence="10 11">
    <name type="scientific">Leptospira neocaledonica</name>
    <dbReference type="NCBI Taxonomy" id="2023192"/>
    <lineage>
        <taxon>Bacteria</taxon>
        <taxon>Pseudomonadati</taxon>
        <taxon>Spirochaetota</taxon>
        <taxon>Spirochaetia</taxon>
        <taxon>Leptospirales</taxon>
        <taxon>Leptospiraceae</taxon>
        <taxon>Leptospira</taxon>
    </lineage>
</organism>
<evidence type="ECO:0000259" key="9">
    <source>
        <dbReference type="PROSITE" id="PS50125"/>
    </source>
</evidence>
<dbReference type="EMBL" id="NPEA01000005">
    <property type="protein sequence ID" value="PJZ77020.1"/>
    <property type="molecule type" value="Genomic_DNA"/>
</dbReference>
<protein>
    <submittedName>
        <fullName evidence="10">Adenylate cyclase</fullName>
    </submittedName>
</protein>
<reference evidence="10 11" key="1">
    <citation type="submission" date="2017-07" db="EMBL/GenBank/DDBJ databases">
        <title>Leptospira spp. isolated from tropical soils.</title>
        <authorList>
            <person name="Thibeaux R."/>
            <person name="Iraola G."/>
            <person name="Ferres I."/>
            <person name="Bierque E."/>
            <person name="Girault D."/>
            <person name="Soupe-Gilbert M.-E."/>
            <person name="Picardeau M."/>
            <person name="Goarant C."/>
        </authorList>
    </citation>
    <scope>NUCLEOTIDE SEQUENCE [LARGE SCALE GENOMIC DNA]</scope>
    <source>
        <strain evidence="10 11">ES4-C-A1</strain>
    </source>
</reference>
<dbReference type="GO" id="GO:0000166">
    <property type="term" value="F:nucleotide binding"/>
    <property type="evidence" value="ECO:0007669"/>
    <property type="project" value="UniProtKB-KW"/>
</dbReference>
<dbReference type="FunFam" id="3.30.70.1230:FF:000036">
    <property type="entry name" value="Adenylate/guanylate cyclase catalytic domain protein"/>
    <property type="match status" value="1"/>
</dbReference>
<dbReference type="InterPro" id="IPR029016">
    <property type="entry name" value="GAF-like_dom_sf"/>
</dbReference>
<evidence type="ECO:0000256" key="2">
    <source>
        <dbReference type="ARBA" id="ARBA00022692"/>
    </source>
</evidence>
<dbReference type="Pfam" id="PF13185">
    <property type="entry name" value="GAF_2"/>
    <property type="match status" value="1"/>
</dbReference>
<dbReference type="SUPFAM" id="SSF55781">
    <property type="entry name" value="GAF domain-like"/>
    <property type="match status" value="1"/>
</dbReference>
<comment type="similarity">
    <text evidence="7">Belongs to the adenylyl cyclase class-4/guanylyl cyclase family.</text>
</comment>
<keyword evidence="6 7" id="KW-0456">Lyase</keyword>
<proteinExistence type="inferred from homology"/>
<dbReference type="OrthoDB" id="9806704at2"/>
<name>A0A2M9ZYB4_9LEPT</name>
<feature type="domain" description="Guanylate cyclase" evidence="9">
    <location>
        <begin position="315"/>
        <end position="443"/>
    </location>
</feature>
<dbReference type="SUPFAM" id="SSF55073">
    <property type="entry name" value="Nucleotide cyclase"/>
    <property type="match status" value="1"/>
</dbReference>
<keyword evidence="4" id="KW-1133">Transmembrane helix</keyword>
<dbReference type="InterPro" id="IPR029787">
    <property type="entry name" value="Nucleotide_cyclase"/>
</dbReference>
<evidence type="ECO:0000256" key="4">
    <source>
        <dbReference type="ARBA" id="ARBA00022989"/>
    </source>
</evidence>
<dbReference type="GO" id="GO:0016020">
    <property type="term" value="C:membrane"/>
    <property type="evidence" value="ECO:0007669"/>
    <property type="project" value="UniProtKB-SubCell"/>
</dbReference>
<dbReference type="InterPro" id="IPR003018">
    <property type="entry name" value="GAF"/>
</dbReference>
<dbReference type="InterPro" id="IPR018297">
    <property type="entry name" value="A/G_cyclase_CS"/>
</dbReference>
<evidence type="ECO:0000256" key="3">
    <source>
        <dbReference type="ARBA" id="ARBA00022741"/>
    </source>
</evidence>
<keyword evidence="2" id="KW-0812">Transmembrane</keyword>
<comment type="caution">
    <text evidence="10">The sequence shown here is derived from an EMBL/GenBank/DDBJ whole genome shotgun (WGS) entry which is preliminary data.</text>
</comment>
<dbReference type="Gene3D" id="3.30.70.1230">
    <property type="entry name" value="Nucleotide cyclase"/>
    <property type="match status" value="1"/>
</dbReference>
<feature type="coiled-coil region" evidence="8">
    <location>
        <begin position="253"/>
        <end position="290"/>
    </location>
</feature>
<dbReference type="GO" id="GO:0004016">
    <property type="term" value="F:adenylate cyclase activity"/>
    <property type="evidence" value="ECO:0007669"/>
    <property type="project" value="UniProtKB-ARBA"/>
</dbReference>
<evidence type="ECO:0000313" key="11">
    <source>
        <dbReference type="Proteomes" id="UP000231843"/>
    </source>
</evidence>
<dbReference type="CDD" id="cd07302">
    <property type="entry name" value="CHD"/>
    <property type="match status" value="1"/>
</dbReference>
<evidence type="ECO:0000256" key="8">
    <source>
        <dbReference type="SAM" id="Coils"/>
    </source>
</evidence>
<keyword evidence="3" id="KW-0547">Nucleotide-binding</keyword>
<dbReference type="PANTHER" id="PTHR11920:SF335">
    <property type="entry name" value="GUANYLATE CYCLASE"/>
    <property type="match status" value="1"/>
</dbReference>
<evidence type="ECO:0000313" key="10">
    <source>
        <dbReference type="EMBL" id="PJZ77020.1"/>
    </source>
</evidence>
<dbReference type="PANTHER" id="PTHR11920">
    <property type="entry name" value="GUANYLYL CYCLASE"/>
    <property type="match status" value="1"/>
</dbReference>